<protein>
    <recommendedName>
        <fullName evidence="4">Bacterial transcriptional activator domain-containing protein</fullName>
    </recommendedName>
</protein>
<feature type="compositionally biased region" description="Basic and acidic residues" evidence="3">
    <location>
        <begin position="145"/>
        <end position="157"/>
    </location>
</feature>
<feature type="region of interest" description="Disordered" evidence="3">
    <location>
        <begin position="982"/>
        <end position="1005"/>
    </location>
</feature>
<feature type="compositionally biased region" description="Pro residues" evidence="3">
    <location>
        <begin position="632"/>
        <end position="643"/>
    </location>
</feature>
<feature type="compositionally biased region" description="Basic and acidic residues" evidence="3">
    <location>
        <begin position="986"/>
        <end position="1000"/>
    </location>
</feature>
<dbReference type="InterPro" id="IPR051677">
    <property type="entry name" value="AfsR-DnrI-RedD_regulator"/>
</dbReference>
<keyword evidence="2" id="KW-0804">Transcription</keyword>
<feature type="region of interest" description="Disordered" evidence="3">
    <location>
        <begin position="1"/>
        <end position="158"/>
    </location>
</feature>
<dbReference type="EMBL" id="CP002299">
    <property type="protein sequence ID" value="ADP84424.1"/>
    <property type="molecule type" value="Genomic_DNA"/>
</dbReference>
<evidence type="ECO:0000313" key="6">
    <source>
        <dbReference type="Proteomes" id="UP000002484"/>
    </source>
</evidence>
<dbReference type="InParanoid" id="E3J760"/>
<dbReference type="GO" id="GO:0006355">
    <property type="term" value="P:regulation of DNA-templated transcription"/>
    <property type="evidence" value="ECO:0007669"/>
    <property type="project" value="TreeGrafter"/>
</dbReference>
<keyword evidence="1" id="KW-0805">Transcription regulation</keyword>
<dbReference type="SMART" id="SM01043">
    <property type="entry name" value="BTAD"/>
    <property type="match status" value="1"/>
</dbReference>
<dbReference type="InterPro" id="IPR011990">
    <property type="entry name" value="TPR-like_helical_dom_sf"/>
</dbReference>
<feature type="compositionally biased region" description="Gly residues" evidence="3">
    <location>
        <begin position="111"/>
        <end position="123"/>
    </location>
</feature>
<dbReference type="Pfam" id="PF03704">
    <property type="entry name" value="BTAD"/>
    <property type="match status" value="1"/>
</dbReference>
<organism evidence="5 6">
    <name type="scientific">Pseudofrankia inefficax (strain DSM 45817 / CECT 9037 / DDB 130130 / EuI1c)</name>
    <name type="common">Frankia inefficax</name>
    <dbReference type="NCBI Taxonomy" id="298654"/>
    <lineage>
        <taxon>Bacteria</taxon>
        <taxon>Bacillati</taxon>
        <taxon>Actinomycetota</taxon>
        <taxon>Actinomycetes</taxon>
        <taxon>Frankiales</taxon>
        <taxon>Frankiaceae</taxon>
        <taxon>Pseudofrankia</taxon>
    </lineage>
</organism>
<gene>
    <name evidence="5" type="ordered locus">FraEuI1c_6443</name>
</gene>
<feature type="domain" description="Bacterial transcriptional activator" evidence="4">
    <location>
        <begin position="838"/>
        <end position="980"/>
    </location>
</feature>
<evidence type="ECO:0000256" key="2">
    <source>
        <dbReference type="ARBA" id="ARBA00023163"/>
    </source>
</evidence>
<feature type="compositionally biased region" description="Low complexity" evidence="3">
    <location>
        <begin position="644"/>
        <end position="654"/>
    </location>
</feature>
<dbReference type="AlphaFoldDB" id="E3J760"/>
<evidence type="ECO:0000259" key="4">
    <source>
        <dbReference type="SMART" id="SM01043"/>
    </source>
</evidence>
<dbReference type="PANTHER" id="PTHR35807:SF1">
    <property type="entry name" value="TRANSCRIPTIONAL REGULATOR REDD"/>
    <property type="match status" value="1"/>
</dbReference>
<name>E3J760_PSEI1</name>
<dbReference type="Proteomes" id="UP000002484">
    <property type="component" value="Chromosome"/>
</dbReference>
<feature type="compositionally biased region" description="Gly residues" evidence="3">
    <location>
        <begin position="1"/>
        <end position="11"/>
    </location>
</feature>
<proteinExistence type="predicted"/>
<feature type="compositionally biased region" description="Pro residues" evidence="3">
    <location>
        <begin position="20"/>
        <end position="32"/>
    </location>
</feature>
<feature type="region of interest" description="Disordered" evidence="3">
    <location>
        <begin position="544"/>
        <end position="739"/>
    </location>
</feature>
<feature type="compositionally biased region" description="Pro residues" evidence="3">
    <location>
        <begin position="696"/>
        <end position="713"/>
    </location>
</feature>
<evidence type="ECO:0000256" key="1">
    <source>
        <dbReference type="ARBA" id="ARBA00023015"/>
    </source>
</evidence>
<dbReference type="STRING" id="298654.FraEuI1c_6443"/>
<sequence>MAVWGGSGPAGGRHARPARPEPQPAPPGPPAPADATPPMLLGEADPAAAERMWAWLARPATGPTPLLPRPPESWRWWRRSSTGEPAGRSPTGRPVRRPPLADVRRPSTTRPGGGPKQDAGGSGAIQRTDAAPSASRQPATSAARRTGEQPGRPDRPKAGASLLAAGLLAELTGRRPALPASWFRGRQEELRLAADADGARFLDCATRLLSAELAALGRPLPPVFAATLTEDALVLHLAPAPAEPPPAPWWKAAAGTWRVDRLADAPDGLSPGVAASIPPATPAPFPGLATVGFAAERARVLVDIEGAPGTIAIGGHPARARETAVSIAVELATNRWSDALRVYLVGFGDDPSVIAPGRLRTVETVEAALAELATHQRQRVNAQVSGGDWDGGQAGPVLLGRQAARTQALWTPDLLVLAEPPDEATAQVLARYAHGRDRAVGVLVVGETPAARWVFTASRDGRLSLGVLGLDVTAQRLPAQAYASIIDMFRSLDPWNEAPADALPVGGNDVGPANVARPPLAGWTVAASRANHPPASDPVVQLPTARRAAGAPSRQPPTTPGPFLLVPTAPSAPPQPPTPPAPVAPPPRAAPPEPFLPVLPEAGQTSPVPPAGRRPATPDPSSAPVAVWPLPDSSPPHASPPNSSPRTVPGAVAPATPPPTRFPRPGQPAARGPISILVPAPSQRSRPPGQDDSAVRPPPAPPAARPRPSPAGPASPLQLPWVATPAPSPPEAAWAQPPEPSAEVEIKVLGRPVVSAPGRLPADQVDELTELVVYLALNPADPPMRILAAALWPGGATDAVVADAIRRAQAWLGADPVGRPRLLLSGDGRPRLDPGVRCDWRLFTAWARRAVSRGETPGTGGQAVSATGTTADGPAADLVAALRLVSGPVLADLPDGRYGWLLASGLAERIRAAVVDVAHRLAGLSLTAGDTATAMAACRTGLRAVPTAEPLWRDLLRTVAARGDRHALQAVAAEMYRALPPAATPQRDHPAALGRRRVEAGAEPETNELVQSLLPGYRPH</sequence>
<accession>E3J760</accession>
<keyword evidence="6" id="KW-1185">Reference proteome</keyword>
<dbReference type="PANTHER" id="PTHR35807">
    <property type="entry name" value="TRANSCRIPTIONAL REGULATOR REDD-RELATED"/>
    <property type="match status" value="1"/>
</dbReference>
<reference evidence="5 6" key="1">
    <citation type="submission" date="2010-10" db="EMBL/GenBank/DDBJ databases">
        <title>Complete sequence of Frankia sp. EuI1c.</title>
        <authorList>
            <consortium name="US DOE Joint Genome Institute"/>
            <person name="Lucas S."/>
            <person name="Copeland A."/>
            <person name="Lapidus A."/>
            <person name="Cheng J.-F."/>
            <person name="Bruce D."/>
            <person name="Goodwin L."/>
            <person name="Pitluck S."/>
            <person name="Chertkov O."/>
            <person name="Detter J.C."/>
            <person name="Han C."/>
            <person name="Tapia R."/>
            <person name="Land M."/>
            <person name="Hauser L."/>
            <person name="Jeffries C."/>
            <person name="Kyrpides N."/>
            <person name="Ivanova N."/>
            <person name="Mikhailova N."/>
            <person name="Beauchemin N."/>
            <person name="Sen A."/>
            <person name="Sur S.A."/>
            <person name="Gtari M."/>
            <person name="Wall L."/>
            <person name="Tisa L."/>
            <person name="Woyke T."/>
        </authorList>
    </citation>
    <scope>NUCLEOTIDE SEQUENCE [LARGE SCALE GENOMIC DNA]</scope>
    <source>
        <strain evidence="6">DSM 45817 / CECT 9037 / EuI1c</strain>
    </source>
</reference>
<dbReference type="eggNOG" id="COG1652">
    <property type="taxonomic scope" value="Bacteria"/>
</dbReference>
<dbReference type="KEGG" id="fri:FraEuI1c_6443"/>
<dbReference type="HOGENOM" id="CLU_296092_0_0_11"/>
<feature type="compositionally biased region" description="Pro residues" evidence="3">
    <location>
        <begin position="655"/>
        <end position="666"/>
    </location>
</feature>
<dbReference type="InterPro" id="IPR005158">
    <property type="entry name" value="BTAD"/>
</dbReference>
<feature type="compositionally biased region" description="Pro residues" evidence="3">
    <location>
        <begin position="570"/>
        <end position="597"/>
    </location>
</feature>
<evidence type="ECO:0000313" key="5">
    <source>
        <dbReference type="EMBL" id="ADP84424.1"/>
    </source>
</evidence>
<dbReference type="GO" id="GO:0003677">
    <property type="term" value="F:DNA binding"/>
    <property type="evidence" value="ECO:0007669"/>
    <property type="project" value="TreeGrafter"/>
</dbReference>
<evidence type="ECO:0000256" key="3">
    <source>
        <dbReference type="SAM" id="MobiDB-lite"/>
    </source>
</evidence>
<dbReference type="Gene3D" id="1.25.40.10">
    <property type="entry name" value="Tetratricopeptide repeat domain"/>
    <property type="match status" value="1"/>
</dbReference>